<proteinExistence type="predicted"/>
<sequence length="223" mass="24411">MNLLVVEDDPAIGEPLRSGLEREGFDVHLVANGADALAAPAADLVLLDLGLPDLDGREVCRRLRSRSAVPIIVVSARGEEIDRVLLLELGADDYVVKPFGFRELVARIRAVLRRVGGEAEGPTDRRVQLGPLTLDQRTREVIYAGADVSLTPKEYELLVELASDPGAVLTREHLIDSVWDEHWWGSTKTLDVHMASLRKKLAPELIETVRGVGFRLVELDGGG</sequence>
<dbReference type="CDD" id="cd00383">
    <property type="entry name" value="trans_reg_C"/>
    <property type="match status" value="1"/>
</dbReference>
<dbReference type="Proteomes" id="UP000727993">
    <property type="component" value="Unassembled WGS sequence"/>
</dbReference>
<dbReference type="Gene3D" id="6.10.250.690">
    <property type="match status" value="1"/>
</dbReference>
<dbReference type="Gene3D" id="1.10.10.10">
    <property type="entry name" value="Winged helix-like DNA-binding domain superfamily/Winged helix DNA-binding domain"/>
    <property type="match status" value="1"/>
</dbReference>
<dbReference type="InterPro" id="IPR001867">
    <property type="entry name" value="OmpR/PhoB-type_DNA-bd"/>
</dbReference>
<dbReference type="SMART" id="SM00862">
    <property type="entry name" value="Trans_reg_C"/>
    <property type="match status" value="1"/>
</dbReference>
<dbReference type="Pfam" id="PF00072">
    <property type="entry name" value="Response_reg"/>
    <property type="match status" value="1"/>
</dbReference>
<dbReference type="Pfam" id="PF00486">
    <property type="entry name" value="Trans_reg_C"/>
    <property type="match status" value="1"/>
</dbReference>
<keyword evidence="4 7" id="KW-0238">DNA-binding</keyword>
<evidence type="ECO:0000313" key="10">
    <source>
        <dbReference type="EMBL" id="MBK9298228.1"/>
    </source>
</evidence>
<name>A0A936TEC6_9ACTN</name>
<keyword evidence="2" id="KW-0902">Two-component regulatory system</keyword>
<feature type="DNA-binding region" description="OmpR/PhoB-type" evidence="7">
    <location>
        <begin position="124"/>
        <end position="218"/>
    </location>
</feature>
<dbReference type="EMBL" id="JADJZA010000008">
    <property type="protein sequence ID" value="MBK9298228.1"/>
    <property type="molecule type" value="Genomic_DNA"/>
</dbReference>
<dbReference type="InterPro" id="IPR016032">
    <property type="entry name" value="Sig_transdc_resp-reg_C-effctor"/>
</dbReference>
<dbReference type="SUPFAM" id="SSF46894">
    <property type="entry name" value="C-terminal effector domain of the bipartite response regulators"/>
    <property type="match status" value="1"/>
</dbReference>
<dbReference type="GO" id="GO:0000976">
    <property type="term" value="F:transcription cis-regulatory region binding"/>
    <property type="evidence" value="ECO:0007669"/>
    <property type="project" value="TreeGrafter"/>
</dbReference>
<evidence type="ECO:0000256" key="3">
    <source>
        <dbReference type="ARBA" id="ARBA00023015"/>
    </source>
</evidence>
<feature type="domain" description="Response regulatory" evidence="8">
    <location>
        <begin position="2"/>
        <end position="112"/>
    </location>
</feature>
<evidence type="ECO:0000256" key="5">
    <source>
        <dbReference type="ARBA" id="ARBA00023163"/>
    </source>
</evidence>
<dbReference type="GO" id="GO:0005829">
    <property type="term" value="C:cytosol"/>
    <property type="evidence" value="ECO:0007669"/>
    <property type="project" value="TreeGrafter"/>
</dbReference>
<dbReference type="AlphaFoldDB" id="A0A936TEC6"/>
<dbReference type="PROSITE" id="PS50110">
    <property type="entry name" value="RESPONSE_REGULATORY"/>
    <property type="match status" value="1"/>
</dbReference>
<feature type="modified residue" description="4-aspartylphosphate" evidence="6">
    <location>
        <position position="48"/>
    </location>
</feature>
<feature type="domain" description="OmpR/PhoB-type" evidence="9">
    <location>
        <begin position="124"/>
        <end position="218"/>
    </location>
</feature>
<evidence type="ECO:0000256" key="4">
    <source>
        <dbReference type="ARBA" id="ARBA00023125"/>
    </source>
</evidence>
<dbReference type="GO" id="GO:0000156">
    <property type="term" value="F:phosphorelay response regulator activity"/>
    <property type="evidence" value="ECO:0007669"/>
    <property type="project" value="TreeGrafter"/>
</dbReference>
<dbReference type="SMART" id="SM00448">
    <property type="entry name" value="REC"/>
    <property type="match status" value="1"/>
</dbReference>
<organism evidence="10 11">
    <name type="scientific">Candidatus Neomicrothrix subdominans</name>
    <dbReference type="NCBI Taxonomy" id="2954438"/>
    <lineage>
        <taxon>Bacteria</taxon>
        <taxon>Bacillati</taxon>
        <taxon>Actinomycetota</taxon>
        <taxon>Acidimicrobiia</taxon>
        <taxon>Acidimicrobiales</taxon>
        <taxon>Microthrixaceae</taxon>
        <taxon>Candidatus Neomicrothrix</taxon>
    </lineage>
</organism>
<evidence type="ECO:0000256" key="1">
    <source>
        <dbReference type="ARBA" id="ARBA00022553"/>
    </source>
</evidence>
<dbReference type="GO" id="GO:0006355">
    <property type="term" value="P:regulation of DNA-templated transcription"/>
    <property type="evidence" value="ECO:0007669"/>
    <property type="project" value="InterPro"/>
</dbReference>
<keyword evidence="5" id="KW-0804">Transcription</keyword>
<protein>
    <submittedName>
        <fullName evidence="10">Response regulator transcription factor</fullName>
    </submittedName>
</protein>
<dbReference type="InterPro" id="IPR011006">
    <property type="entry name" value="CheY-like_superfamily"/>
</dbReference>
<evidence type="ECO:0000256" key="2">
    <source>
        <dbReference type="ARBA" id="ARBA00023012"/>
    </source>
</evidence>
<accession>A0A936TEC6</accession>
<dbReference type="PANTHER" id="PTHR48111">
    <property type="entry name" value="REGULATOR OF RPOS"/>
    <property type="match status" value="1"/>
</dbReference>
<dbReference type="InterPro" id="IPR039420">
    <property type="entry name" value="WalR-like"/>
</dbReference>
<evidence type="ECO:0000313" key="11">
    <source>
        <dbReference type="Proteomes" id="UP000727993"/>
    </source>
</evidence>
<dbReference type="InterPro" id="IPR001789">
    <property type="entry name" value="Sig_transdc_resp-reg_receiver"/>
</dbReference>
<reference evidence="10 11" key="1">
    <citation type="submission" date="2020-10" db="EMBL/GenBank/DDBJ databases">
        <title>Connecting structure to function with the recovery of over 1000 high-quality activated sludge metagenome-assembled genomes encoding full-length rRNA genes using long-read sequencing.</title>
        <authorList>
            <person name="Singleton C.M."/>
            <person name="Petriglieri F."/>
            <person name="Kristensen J.M."/>
            <person name="Kirkegaard R.H."/>
            <person name="Michaelsen T.Y."/>
            <person name="Andersen M.H."/>
            <person name="Karst S.M."/>
            <person name="Dueholm M.S."/>
            <person name="Nielsen P.H."/>
            <person name="Albertsen M."/>
        </authorList>
    </citation>
    <scope>NUCLEOTIDE SEQUENCE [LARGE SCALE GENOMIC DNA]</scope>
    <source>
        <strain evidence="10">Lyne_18-Q3-R50-59_MAXAC.006</strain>
    </source>
</reference>
<evidence type="ECO:0000259" key="8">
    <source>
        <dbReference type="PROSITE" id="PS50110"/>
    </source>
</evidence>
<dbReference type="PANTHER" id="PTHR48111:SF1">
    <property type="entry name" value="TWO-COMPONENT RESPONSE REGULATOR ORR33"/>
    <property type="match status" value="1"/>
</dbReference>
<evidence type="ECO:0000259" key="9">
    <source>
        <dbReference type="PROSITE" id="PS51755"/>
    </source>
</evidence>
<dbReference type="Gene3D" id="3.40.50.2300">
    <property type="match status" value="1"/>
</dbReference>
<keyword evidence="3" id="KW-0805">Transcription regulation</keyword>
<evidence type="ECO:0000256" key="7">
    <source>
        <dbReference type="PROSITE-ProRule" id="PRU01091"/>
    </source>
</evidence>
<gene>
    <name evidence="10" type="ORF">IPN02_15600</name>
</gene>
<comment type="caution">
    <text evidence="10">The sequence shown here is derived from an EMBL/GenBank/DDBJ whole genome shotgun (WGS) entry which is preliminary data.</text>
</comment>
<dbReference type="GO" id="GO:0032993">
    <property type="term" value="C:protein-DNA complex"/>
    <property type="evidence" value="ECO:0007669"/>
    <property type="project" value="TreeGrafter"/>
</dbReference>
<keyword evidence="1 6" id="KW-0597">Phosphoprotein</keyword>
<dbReference type="InterPro" id="IPR036388">
    <property type="entry name" value="WH-like_DNA-bd_sf"/>
</dbReference>
<dbReference type="SUPFAM" id="SSF52172">
    <property type="entry name" value="CheY-like"/>
    <property type="match status" value="1"/>
</dbReference>
<dbReference type="PROSITE" id="PS51755">
    <property type="entry name" value="OMPR_PHOB"/>
    <property type="match status" value="1"/>
</dbReference>
<evidence type="ECO:0000256" key="6">
    <source>
        <dbReference type="PROSITE-ProRule" id="PRU00169"/>
    </source>
</evidence>